<name>A0A397S7D7_9GLOM</name>
<reference evidence="1 2" key="1">
    <citation type="submission" date="2018-06" db="EMBL/GenBank/DDBJ databases">
        <title>Comparative genomics reveals the genomic features of Rhizophagus irregularis, R. cerebriforme, R. diaphanum and Gigaspora rosea, and their symbiotic lifestyle signature.</title>
        <authorList>
            <person name="Morin E."/>
            <person name="San Clemente H."/>
            <person name="Chen E.C.H."/>
            <person name="De La Providencia I."/>
            <person name="Hainaut M."/>
            <person name="Kuo A."/>
            <person name="Kohler A."/>
            <person name="Murat C."/>
            <person name="Tang N."/>
            <person name="Roy S."/>
            <person name="Loubradou J."/>
            <person name="Henrissat B."/>
            <person name="Grigoriev I.V."/>
            <person name="Corradi N."/>
            <person name="Roux C."/>
            <person name="Martin F.M."/>
        </authorList>
    </citation>
    <scope>NUCLEOTIDE SEQUENCE [LARGE SCALE GENOMIC DNA]</scope>
    <source>
        <strain evidence="1 2">DAOM 227022</strain>
    </source>
</reference>
<keyword evidence="2" id="KW-1185">Reference proteome</keyword>
<evidence type="ECO:0000313" key="1">
    <source>
        <dbReference type="EMBL" id="RIA80235.1"/>
    </source>
</evidence>
<proteinExistence type="predicted"/>
<accession>A0A397S7D7</accession>
<gene>
    <name evidence="1" type="ORF">C1645_839073</name>
</gene>
<organism evidence="1 2">
    <name type="scientific">Glomus cerebriforme</name>
    <dbReference type="NCBI Taxonomy" id="658196"/>
    <lineage>
        <taxon>Eukaryota</taxon>
        <taxon>Fungi</taxon>
        <taxon>Fungi incertae sedis</taxon>
        <taxon>Mucoromycota</taxon>
        <taxon>Glomeromycotina</taxon>
        <taxon>Glomeromycetes</taxon>
        <taxon>Glomerales</taxon>
        <taxon>Glomeraceae</taxon>
        <taxon>Glomus</taxon>
    </lineage>
</organism>
<protein>
    <submittedName>
        <fullName evidence="1">Uncharacterized protein</fullName>
    </submittedName>
</protein>
<dbReference type="Proteomes" id="UP000265703">
    <property type="component" value="Unassembled WGS sequence"/>
</dbReference>
<dbReference type="EMBL" id="QKYT01001015">
    <property type="protein sequence ID" value="RIA80235.1"/>
    <property type="molecule type" value="Genomic_DNA"/>
</dbReference>
<comment type="caution">
    <text evidence="1">The sequence shown here is derived from an EMBL/GenBank/DDBJ whole genome shotgun (WGS) entry which is preliminary data.</text>
</comment>
<dbReference type="OrthoDB" id="10261027at2759"/>
<dbReference type="AlphaFoldDB" id="A0A397S7D7"/>
<evidence type="ECO:0000313" key="2">
    <source>
        <dbReference type="Proteomes" id="UP000265703"/>
    </source>
</evidence>
<sequence length="85" mass="10355">MTSNYNNENTDTWVQWIEEDIAKRYINYHNYDEFKNIKHIDSGTLNNYLKDNFNKPDWNIKFLFAIQISDTVSTFQRPTNNDHYK</sequence>